<dbReference type="InterPro" id="IPR045076">
    <property type="entry name" value="MutS"/>
</dbReference>
<dbReference type="GO" id="GO:0140664">
    <property type="term" value="F:ATP-dependent DNA damage sensor activity"/>
    <property type="evidence" value="ECO:0007669"/>
    <property type="project" value="InterPro"/>
</dbReference>
<dbReference type="HAMAP" id="MF_00971">
    <property type="entry name" value="MutS2_archaea"/>
    <property type="match status" value="1"/>
</dbReference>
<dbReference type="Gene3D" id="1.10.150.20">
    <property type="entry name" value="5' to 3' exonuclease, C-terminal subdomain"/>
    <property type="match status" value="1"/>
</dbReference>
<evidence type="ECO:0000256" key="2">
    <source>
        <dbReference type="ARBA" id="ARBA00022840"/>
    </source>
</evidence>
<evidence type="ECO:0000313" key="7">
    <source>
        <dbReference type="Proteomes" id="UP000011680"/>
    </source>
</evidence>
<organism evidence="6 7">
    <name type="scientific">Halococcus thailandensis JCM 13552</name>
    <dbReference type="NCBI Taxonomy" id="1227457"/>
    <lineage>
        <taxon>Archaea</taxon>
        <taxon>Methanobacteriati</taxon>
        <taxon>Methanobacteriota</taxon>
        <taxon>Stenosarchaea group</taxon>
        <taxon>Halobacteria</taxon>
        <taxon>Halobacteriales</taxon>
        <taxon>Halococcaceae</taxon>
        <taxon>Halococcus</taxon>
    </lineage>
</organism>
<dbReference type="PATRIC" id="fig|1227457.3.peg.2005"/>
<dbReference type="InterPro" id="IPR000432">
    <property type="entry name" value="DNA_mismatch_repair_MutS_C"/>
</dbReference>
<name>M0N5P9_9EURY</name>
<comment type="caution">
    <text evidence="6">The sequence shown here is derived from an EMBL/GenBank/DDBJ whole genome shotgun (WGS) entry which is preliminary data.</text>
</comment>
<dbReference type="STRING" id="1227457.C451_10700"/>
<keyword evidence="7" id="KW-1185">Reference proteome</keyword>
<dbReference type="GO" id="GO:0030983">
    <property type="term" value="F:mismatched DNA binding"/>
    <property type="evidence" value="ECO:0007669"/>
    <property type="project" value="InterPro"/>
</dbReference>
<dbReference type="GO" id="GO:0016787">
    <property type="term" value="F:hydrolase activity"/>
    <property type="evidence" value="ECO:0007669"/>
    <property type="project" value="UniProtKB-KW"/>
</dbReference>
<dbReference type="GO" id="GO:0005524">
    <property type="term" value="F:ATP binding"/>
    <property type="evidence" value="ECO:0007669"/>
    <property type="project" value="UniProtKB-UniRule"/>
</dbReference>
<proteinExistence type="inferred from homology"/>
<dbReference type="SUPFAM" id="SSF47781">
    <property type="entry name" value="RuvA domain 2-like"/>
    <property type="match status" value="1"/>
</dbReference>
<accession>M0N5P9</accession>
<evidence type="ECO:0000256" key="1">
    <source>
        <dbReference type="ARBA" id="ARBA00022741"/>
    </source>
</evidence>
<dbReference type="SMART" id="SM00534">
    <property type="entry name" value="MUTSac"/>
    <property type="match status" value="1"/>
</dbReference>
<keyword evidence="2 4" id="KW-0067">ATP-binding</keyword>
<protein>
    <recommendedName>
        <fullName evidence="4">DNA-binding protein MutS2</fullName>
    </recommendedName>
</protein>
<gene>
    <name evidence="4" type="primary">mutS2</name>
    <name evidence="6" type="ORF">C451_10700</name>
</gene>
<reference evidence="6 7" key="1">
    <citation type="journal article" date="2014" name="PLoS Genet.">
        <title>Phylogenetically driven sequencing of extremely halophilic archaea reveals strategies for static and dynamic osmo-response.</title>
        <authorList>
            <person name="Becker E.A."/>
            <person name="Seitzer P.M."/>
            <person name="Tritt A."/>
            <person name="Larsen D."/>
            <person name="Krusor M."/>
            <person name="Yao A.I."/>
            <person name="Wu D."/>
            <person name="Madern D."/>
            <person name="Eisen J.A."/>
            <person name="Darling A.E."/>
            <person name="Facciotti M.T."/>
        </authorList>
    </citation>
    <scope>NUCLEOTIDE SEQUENCE [LARGE SCALE GENOMIC DNA]</scope>
    <source>
        <strain evidence="6 7">JCM 13552</strain>
    </source>
</reference>
<feature type="binding site" evidence="4">
    <location>
        <begin position="479"/>
        <end position="486"/>
    </location>
    <ligand>
        <name>ATP</name>
        <dbReference type="ChEBI" id="CHEBI:30616"/>
    </ligand>
</feature>
<dbReference type="SUPFAM" id="SSF52540">
    <property type="entry name" value="P-loop containing nucleoside triphosphate hydrolases"/>
    <property type="match status" value="1"/>
</dbReference>
<dbReference type="InterPro" id="IPR010994">
    <property type="entry name" value="RuvA_2-like"/>
</dbReference>
<dbReference type="Gene3D" id="3.40.50.300">
    <property type="entry name" value="P-loop containing nucleotide triphosphate hydrolases"/>
    <property type="match status" value="1"/>
</dbReference>
<dbReference type="PANTHER" id="PTHR11361">
    <property type="entry name" value="DNA MISMATCH REPAIR PROTEIN MUTS FAMILY MEMBER"/>
    <property type="match status" value="1"/>
</dbReference>
<dbReference type="PANTHER" id="PTHR11361:SF125">
    <property type="entry name" value="DNA-BINDING PROTEIN MUTS2"/>
    <property type="match status" value="1"/>
</dbReference>
<evidence type="ECO:0000313" key="6">
    <source>
        <dbReference type="EMBL" id="EMA52883.1"/>
    </source>
</evidence>
<dbReference type="OrthoDB" id="15514at2157"/>
<comment type="function">
    <text evidence="4">Has ATPase and non-specific DNA-binding activities.</text>
</comment>
<dbReference type="RefSeq" id="WP_007740327.1">
    <property type="nucleotide sequence ID" value="NZ_AOMF01000155.1"/>
</dbReference>
<evidence type="ECO:0000256" key="4">
    <source>
        <dbReference type="HAMAP-Rule" id="MF_00971"/>
    </source>
</evidence>
<evidence type="ECO:0000259" key="5">
    <source>
        <dbReference type="SMART" id="SM00534"/>
    </source>
</evidence>
<feature type="domain" description="DNA mismatch repair proteins mutS family" evidence="5">
    <location>
        <begin position="472"/>
        <end position="655"/>
    </location>
</feature>
<dbReference type="Pfam" id="PF14520">
    <property type="entry name" value="HHH_5"/>
    <property type="match status" value="1"/>
</dbReference>
<sequence length="659" mass="70714">MELESISGVGEKTAARLQSIEEPERALREGDVAALARAPGITPGRAAAIARAAIRAEHDDSGTFLATDRAREIHRAVLDLLQERAVTDDAAHRLETLFPTGSASRIEEVREWVETAMEREPDPETLDALVGVGPLESPPTERIRERCLATADAERHAEAQEAFPELSVEIVEDARGLADLARGYATVIVLDEAFAGVDIDGDVRVMPDALDNPEEVVPERTLAFFAHNRERIRAASAVHRVAELDAPLDLAALDDRLAELDDDGTVIGDEELDRLERAVADLDAAVSTAESVANDRLREAIEERDVTIEGADLLSLVEQGAGVDSLLSRELEDEHAAAIDAARDQLVDALALDSGEAELATRAFPEEPTFPVEHDEGIVNRLRDDLTVARDRRASRLKRDLAADLAGMREGCDELVRAALARDVELAVSRFARDFDCVLPEFAGSGIAIEGGCSPLLDCDFAEVEPIDYEVSGPTLLSGVNSGGKTSTLDLLAIVTVLSHMGLPVPADSVRIERYEALHYQEKSQGTLDAGAFEATLREFAGLVGGGTHRLVLVDELESITEPGASATIIAGILEELAGSTTGVFVSHLAGEISEAAEFAVSIDGIEAVGLENGELVVERSPKKNVLARSTPELIVEKLATESDDDTDGFYEKLLGKFE</sequence>
<keyword evidence="4" id="KW-0378">Hydrolase</keyword>
<dbReference type="EMBL" id="AOMF01000155">
    <property type="protein sequence ID" value="EMA52883.1"/>
    <property type="molecule type" value="Genomic_DNA"/>
</dbReference>
<dbReference type="InterPro" id="IPR012401">
    <property type="entry name" value="DNA-bd_MutS2_arc"/>
</dbReference>
<keyword evidence="1 4" id="KW-0547">Nucleotide-binding</keyword>
<comment type="similarity">
    <text evidence="4">Belongs to the DNA mismatch repair MutS family. Archaeal Muts2 subfamily.</text>
</comment>
<evidence type="ECO:0000256" key="3">
    <source>
        <dbReference type="ARBA" id="ARBA00023125"/>
    </source>
</evidence>
<keyword evidence="3 4" id="KW-0238">DNA-binding</keyword>
<dbReference type="AlphaFoldDB" id="M0N5P9"/>
<comment type="cofactor">
    <cofactor evidence="4">
        <name>a divalent metal cation</name>
        <dbReference type="ChEBI" id="CHEBI:60240"/>
    </cofactor>
</comment>
<dbReference type="Proteomes" id="UP000011680">
    <property type="component" value="Unassembled WGS sequence"/>
</dbReference>
<dbReference type="eggNOG" id="arCOG02895">
    <property type="taxonomic scope" value="Archaea"/>
</dbReference>
<dbReference type="PIRSF" id="PIRSF029254">
    <property type="entry name" value="MutS_C_archaeal"/>
    <property type="match status" value="1"/>
</dbReference>
<dbReference type="InterPro" id="IPR027417">
    <property type="entry name" value="P-loop_NTPase"/>
</dbReference>
<dbReference type="GO" id="GO:0006298">
    <property type="term" value="P:mismatch repair"/>
    <property type="evidence" value="ECO:0007669"/>
    <property type="project" value="InterPro"/>
</dbReference>